<proteinExistence type="predicted"/>
<organism evidence="1 2">
    <name type="scientific">Thalassospira xiamenensis M-5 = DSM 17429</name>
    <dbReference type="NCBI Taxonomy" id="1123366"/>
    <lineage>
        <taxon>Bacteria</taxon>
        <taxon>Pseudomonadati</taxon>
        <taxon>Pseudomonadota</taxon>
        <taxon>Alphaproteobacteria</taxon>
        <taxon>Rhodospirillales</taxon>
        <taxon>Thalassospiraceae</taxon>
        <taxon>Thalassospira</taxon>
    </lineage>
</organism>
<dbReference type="AlphaFoldDB" id="A0AB72UBD5"/>
<dbReference type="KEGG" id="txi:TH3_07225"/>
<gene>
    <name evidence="1" type="ORF">TH3_07225</name>
</gene>
<dbReference type="RefSeq" id="WP_007092122.1">
    <property type="nucleotide sequence ID" value="NZ_CP004388.1"/>
</dbReference>
<dbReference type="GeneID" id="31927121"/>
<sequence>MAFNISHRTKRRLFLIAIIALVAATVAEESRRFIADQIWTDDAAPWEKVTAVYYPDTQKQTDIRISDARFDDVAQCREHIAKLATENGDADLQKGRSECAVGFYRDGTGEGSYRLIIE</sequence>
<evidence type="ECO:0000313" key="2">
    <source>
        <dbReference type="Proteomes" id="UP000007127"/>
    </source>
</evidence>
<evidence type="ECO:0000313" key="1">
    <source>
        <dbReference type="EMBL" id="AJD51565.1"/>
    </source>
</evidence>
<accession>A0AB72UBD5</accession>
<dbReference type="Proteomes" id="UP000007127">
    <property type="component" value="Chromosome"/>
</dbReference>
<protein>
    <submittedName>
        <fullName evidence="1">Uncharacterized protein</fullName>
    </submittedName>
</protein>
<dbReference type="EMBL" id="CP004388">
    <property type="protein sequence ID" value="AJD51565.1"/>
    <property type="molecule type" value="Genomic_DNA"/>
</dbReference>
<reference evidence="1 2" key="1">
    <citation type="journal article" date="2012" name="J. Bacteriol.">
        <title>Genome sequence of Thalassospira xiamenensis type strain M-5.</title>
        <authorList>
            <person name="Lai Q."/>
            <person name="Shao Z."/>
        </authorList>
    </citation>
    <scope>NUCLEOTIDE SEQUENCE [LARGE SCALE GENOMIC DNA]</scope>
    <source>
        <strain evidence="1 2">M-5</strain>
    </source>
</reference>
<name>A0AB72UBD5_9PROT</name>